<dbReference type="KEGG" id="gey:QMQ05_16230"/>
<dbReference type="InterPro" id="IPR012912">
    <property type="entry name" value="Plasmid_pRiA4b_Orf3-like"/>
</dbReference>
<dbReference type="PANTHER" id="PTHR41878:SF1">
    <property type="entry name" value="TNPR PROTEIN"/>
    <property type="match status" value="1"/>
</dbReference>
<gene>
    <name evidence="3" type="ORF">QMQ05_16230</name>
</gene>
<dbReference type="Gene3D" id="3.10.290.30">
    <property type="entry name" value="MM3350-like"/>
    <property type="match status" value="1"/>
</dbReference>
<dbReference type="PANTHER" id="PTHR41878">
    <property type="entry name" value="LEXA REPRESSOR-RELATED"/>
    <property type="match status" value="1"/>
</dbReference>
<accession>A0AAU6WD89</accession>
<protein>
    <submittedName>
        <fullName evidence="3">Plasmid pRiA4b ORF-3 family protein</fullName>
    </submittedName>
</protein>
<dbReference type="SUPFAM" id="SSF159941">
    <property type="entry name" value="MM3350-like"/>
    <property type="match status" value="1"/>
</dbReference>
<dbReference type="AlphaFoldDB" id="A0AAU6WD89"/>
<proteinExistence type="predicted"/>
<reference evidence="3 4" key="1">
    <citation type="submission" date="2023-05" db="EMBL/GenBank/DDBJ databases">
        <title>Glutamicibacter sp. B1, complete genome.</title>
        <authorList>
            <person name="Long Y.H."/>
            <person name="Fang T."/>
            <person name="Li X.Y."/>
        </authorList>
    </citation>
    <scope>NUCLEOTIDE SEQUENCE [LARGE SCALE GENOMIC DNA]</scope>
    <source>
        <strain evidence="3 4">B1</strain>
    </source>
</reference>
<feature type="domain" description="Plasmid pRiA4b Orf3-like" evidence="2">
    <location>
        <begin position="407"/>
        <end position="581"/>
    </location>
</feature>
<feature type="region of interest" description="Disordered" evidence="1">
    <location>
        <begin position="367"/>
        <end position="393"/>
    </location>
</feature>
<dbReference type="EMBL" id="CP125942">
    <property type="protein sequence ID" value="XAO45857.1"/>
    <property type="molecule type" value="Genomic_DNA"/>
</dbReference>
<name>A0AAU6WD89_9MICC</name>
<evidence type="ECO:0000313" key="3">
    <source>
        <dbReference type="EMBL" id="XAO45857.1"/>
    </source>
</evidence>
<dbReference type="InterPro" id="IPR024047">
    <property type="entry name" value="MM3350-like_sf"/>
</dbReference>
<keyword evidence="4" id="KW-1185">Reference proteome</keyword>
<feature type="compositionally biased region" description="Acidic residues" evidence="1">
    <location>
        <begin position="367"/>
        <end position="377"/>
    </location>
</feature>
<organism evidence="3 4">
    <name type="scientific">Glutamicibacter ectropisis</name>
    <dbReference type="NCBI Taxonomy" id="3046593"/>
    <lineage>
        <taxon>Bacteria</taxon>
        <taxon>Bacillati</taxon>
        <taxon>Actinomycetota</taxon>
        <taxon>Actinomycetes</taxon>
        <taxon>Micrococcales</taxon>
        <taxon>Micrococcaceae</taxon>
        <taxon>Glutamicibacter</taxon>
    </lineage>
</organism>
<dbReference type="RefSeq" id="WP_345471740.1">
    <property type="nucleotide sequence ID" value="NZ_CP125942.1"/>
</dbReference>
<sequence>MAKKKKKQKPKQGHPARLQGDVISIERAKVKRGLDALTPQFTRWLESEHGDSELAPMVLATVGETLSFYAEAIELRSVTDFDPPQLFTVLNATIEFEEAEDPDDDSGELRDLVFTAWTVYLDFLQENDLWGGDPAGIEWLLETINSDDPFNGGSAKKPLKVPETVEDAVADMDRMQVLKTGRVLLTWATTKGHNYWDAGPGPKYISQAAQAVRGLFPKEVDASSRHHVASIVLTALEMAGLLDTKTGAVPEHGKNAHDFMDVDDAVTFQSKYGYLQAVLDLLLAEPEKDDEETVESWGLSNLWLLRAIDGEAQPVVHDRLESFSEAGFSGAHQRMKLLRSLGLVNEGSTYDIPGIVRLALTDLDDDAQEDEQAEEPTDPAAMDPFGLAFDEEDEPKRLKRTEPYKGKVLQLKLSLRDVKPPIWRRVLVPTDLNLGDLHDIIQTSFDFSDSHLHQFYGPNYKVSYGPKNPYMESDVDESTVLLSKLFKKPKDRLSYAYDFGDDWRIGIEVEDVLAADDGQLPRCIGGRRMGPLEDSGGPWQWTQMVQELKDEKPLTMMEDTLPDEFQPVPGEDFDPAVFSIEEINENLDLEF</sequence>
<evidence type="ECO:0000256" key="1">
    <source>
        <dbReference type="SAM" id="MobiDB-lite"/>
    </source>
</evidence>
<dbReference type="Proteomes" id="UP001486888">
    <property type="component" value="Chromosome"/>
</dbReference>
<evidence type="ECO:0000259" key="2">
    <source>
        <dbReference type="Pfam" id="PF07929"/>
    </source>
</evidence>
<dbReference type="Pfam" id="PF07929">
    <property type="entry name" value="PRiA4_ORF3"/>
    <property type="match status" value="1"/>
</dbReference>
<evidence type="ECO:0000313" key="4">
    <source>
        <dbReference type="Proteomes" id="UP001486888"/>
    </source>
</evidence>